<accession>A0A1E5R3A5</accession>
<dbReference type="GO" id="GO:0006412">
    <property type="term" value="P:translation"/>
    <property type="evidence" value="ECO:0007669"/>
    <property type="project" value="InterPro"/>
</dbReference>
<dbReference type="Proteomes" id="UP000095605">
    <property type="component" value="Unassembled WGS sequence"/>
</dbReference>
<dbReference type="InterPro" id="IPR000271">
    <property type="entry name" value="Ribosomal_bL34"/>
</dbReference>
<dbReference type="GO" id="GO:0003735">
    <property type="term" value="F:structural constituent of ribosome"/>
    <property type="evidence" value="ECO:0007669"/>
    <property type="project" value="InterPro"/>
</dbReference>
<evidence type="ECO:0008006" key="6">
    <source>
        <dbReference type="Google" id="ProtNLM"/>
    </source>
</evidence>
<keyword evidence="2" id="KW-0689">Ribosomal protein</keyword>
<keyword evidence="3" id="KW-0687">Ribonucleoprotein</keyword>
<dbReference type="GO" id="GO:0005840">
    <property type="term" value="C:ribosome"/>
    <property type="evidence" value="ECO:0007669"/>
    <property type="project" value="UniProtKB-KW"/>
</dbReference>
<gene>
    <name evidence="4" type="ORF">AWRI3578_g3868</name>
</gene>
<dbReference type="Gene3D" id="1.10.287.3980">
    <property type="match status" value="1"/>
</dbReference>
<evidence type="ECO:0000313" key="5">
    <source>
        <dbReference type="Proteomes" id="UP000095605"/>
    </source>
</evidence>
<evidence type="ECO:0000256" key="1">
    <source>
        <dbReference type="ARBA" id="ARBA00010111"/>
    </source>
</evidence>
<dbReference type="AlphaFoldDB" id="A0A1E5R3A5"/>
<proteinExistence type="inferred from homology"/>
<name>A0A1E5R3A5_9ASCO</name>
<dbReference type="GO" id="GO:1990904">
    <property type="term" value="C:ribonucleoprotein complex"/>
    <property type="evidence" value="ECO:0007669"/>
    <property type="project" value="UniProtKB-KW"/>
</dbReference>
<reference evidence="5" key="1">
    <citation type="journal article" date="2016" name="Genome Announc.">
        <title>Genome sequences of three species of Hanseniaspora isolated from spontaneous wine fermentations.</title>
        <authorList>
            <person name="Sternes P.R."/>
            <person name="Lee D."/>
            <person name="Kutyna D.R."/>
            <person name="Borneman A.R."/>
        </authorList>
    </citation>
    <scope>NUCLEOTIDE SEQUENCE [LARGE SCALE GENOMIC DNA]</scope>
    <source>
        <strain evidence="5">AWRI3578</strain>
    </source>
</reference>
<dbReference type="OrthoDB" id="431691at2759"/>
<keyword evidence="5" id="KW-1185">Reference proteome</keyword>
<organism evidence="4 5">
    <name type="scientific">Hanseniaspora opuntiae</name>
    <dbReference type="NCBI Taxonomy" id="211096"/>
    <lineage>
        <taxon>Eukaryota</taxon>
        <taxon>Fungi</taxon>
        <taxon>Dikarya</taxon>
        <taxon>Ascomycota</taxon>
        <taxon>Saccharomycotina</taxon>
        <taxon>Saccharomycetes</taxon>
        <taxon>Saccharomycodales</taxon>
        <taxon>Saccharomycodaceae</taxon>
        <taxon>Hanseniaspora</taxon>
    </lineage>
</organism>
<dbReference type="HAMAP" id="MF_00391">
    <property type="entry name" value="Ribosomal_bL34"/>
    <property type="match status" value="1"/>
</dbReference>
<comment type="similarity">
    <text evidence="1">Belongs to the bacterial ribosomal protein bL34 family.</text>
</comment>
<sequence length="95" mass="10985">MLVGNRTGLLSNNITHSMPKLQSTQNLALSKNLDSSSSSVFNIFQLVTRRFMKVNFRITRLKKKRKFGFLARIKTHTGRKILAAKKKKGRRFLTY</sequence>
<evidence type="ECO:0000256" key="3">
    <source>
        <dbReference type="ARBA" id="ARBA00023274"/>
    </source>
</evidence>
<protein>
    <recommendedName>
        <fullName evidence="6">54S ribosomal protein L34, mitochondrial</fullName>
    </recommendedName>
</protein>
<dbReference type="Pfam" id="PF00468">
    <property type="entry name" value="Ribosomal_L34"/>
    <property type="match status" value="1"/>
</dbReference>
<dbReference type="NCBIfam" id="TIGR01030">
    <property type="entry name" value="rpmH_bact"/>
    <property type="match status" value="1"/>
</dbReference>
<dbReference type="EMBL" id="LPNL01000009">
    <property type="protein sequence ID" value="OEJ81371.1"/>
    <property type="molecule type" value="Genomic_DNA"/>
</dbReference>
<evidence type="ECO:0000256" key="2">
    <source>
        <dbReference type="ARBA" id="ARBA00022980"/>
    </source>
</evidence>
<evidence type="ECO:0000313" key="4">
    <source>
        <dbReference type="EMBL" id="OEJ81371.1"/>
    </source>
</evidence>
<comment type="caution">
    <text evidence="4">The sequence shown here is derived from an EMBL/GenBank/DDBJ whole genome shotgun (WGS) entry which is preliminary data.</text>
</comment>